<gene>
    <name evidence="2" type="ORF">CYMTET_47673</name>
</gene>
<proteinExistence type="predicted"/>
<dbReference type="Proteomes" id="UP001190700">
    <property type="component" value="Unassembled WGS sequence"/>
</dbReference>
<organism evidence="2 3">
    <name type="scientific">Cymbomonas tetramitiformis</name>
    <dbReference type="NCBI Taxonomy" id="36881"/>
    <lineage>
        <taxon>Eukaryota</taxon>
        <taxon>Viridiplantae</taxon>
        <taxon>Chlorophyta</taxon>
        <taxon>Pyramimonadophyceae</taxon>
        <taxon>Pyramimonadales</taxon>
        <taxon>Pyramimonadaceae</taxon>
        <taxon>Cymbomonas</taxon>
    </lineage>
</organism>
<evidence type="ECO:0000313" key="3">
    <source>
        <dbReference type="Proteomes" id="UP001190700"/>
    </source>
</evidence>
<feature type="coiled-coil region" evidence="1">
    <location>
        <begin position="34"/>
        <end position="84"/>
    </location>
</feature>
<evidence type="ECO:0000256" key="1">
    <source>
        <dbReference type="SAM" id="Coils"/>
    </source>
</evidence>
<comment type="caution">
    <text evidence="2">The sequence shown here is derived from an EMBL/GenBank/DDBJ whole genome shotgun (WGS) entry which is preliminary data.</text>
</comment>
<protein>
    <submittedName>
        <fullName evidence="2">Uncharacterized protein</fullName>
    </submittedName>
</protein>
<sequence>MTQKNDVQEAEEVAVVAVAGRGGVAEKVVAEKEVAEFREEEAEKDLEVREMEEDLEEMAKVKRVAEREEEMAKVKRVAKREEEVAKVKRVAEREDEVKVMKAENMGMSVRERATEAAVKVGVTPTPQCSHWPSYFRMCFESCKKI</sequence>
<keyword evidence="3" id="KW-1185">Reference proteome</keyword>
<name>A0AAE0EXH6_9CHLO</name>
<dbReference type="AlphaFoldDB" id="A0AAE0EXH6"/>
<dbReference type="EMBL" id="LGRX02033144">
    <property type="protein sequence ID" value="KAK3242650.1"/>
    <property type="molecule type" value="Genomic_DNA"/>
</dbReference>
<keyword evidence="1" id="KW-0175">Coiled coil</keyword>
<evidence type="ECO:0000313" key="2">
    <source>
        <dbReference type="EMBL" id="KAK3242650.1"/>
    </source>
</evidence>
<accession>A0AAE0EXH6</accession>
<reference evidence="2 3" key="1">
    <citation type="journal article" date="2015" name="Genome Biol. Evol.">
        <title>Comparative Genomics of a Bacterivorous Green Alga Reveals Evolutionary Causalities and Consequences of Phago-Mixotrophic Mode of Nutrition.</title>
        <authorList>
            <person name="Burns J.A."/>
            <person name="Paasch A."/>
            <person name="Narechania A."/>
            <person name="Kim E."/>
        </authorList>
    </citation>
    <scope>NUCLEOTIDE SEQUENCE [LARGE SCALE GENOMIC DNA]</scope>
    <source>
        <strain evidence="2 3">PLY_AMNH</strain>
    </source>
</reference>